<dbReference type="GO" id="GO:0005524">
    <property type="term" value="F:ATP binding"/>
    <property type="evidence" value="ECO:0007669"/>
    <property type="project" value="UniProtKB-UniRule"/>
</dbReference>
<feature type="domain" description="FtsK" evidence="8">
    <location>
        <begin position="518"/>
        <end position="725"/>
    </location>
</feature>
<evidence type="ECO:0000256" key="5">
    <source>
        <dbReference type="PROSITE-ProRule" id="PRU00289"/>
    </source>
</evidence>
<dbReference type="PROSITE" id="PS50901">
    <property type="entry name" value="FTSK"/>
    <property type="match status" value="1"/>
</dbReference>
<dbReference type="Gene3D" id="3.30.980.40">
    <property type="match status" value="1"/>
</dbReference>
<dbReference type="Pfam" id="PF17854">
    <property type="entry name" value="FtsK_alpha"/>
    <property type="match status" value="1"/>
</dbReference>
<dbReference type="Pfam" id="PF09397">
    <property type="entry name" value="FtsK_gamma"/>
    <property type="match status" value="1"/>
</dbReference>
<keyword evidence="2 5" id="KW-0547">Nucleotide-binding</keyword>
<feature type="binding site" evidence="5">
    <location>
        <begin position="535"/>
        <end position="542"/>
    </location>
    <ligand>
        <name>ATP</name>
        <dbReference type="ChEBI" id="CHEBI:30616"/>
    </ligand>
</feature>
<evidence type="ECO:0000256" key="1">
    <source>
        <dbReference type="ARBA" id="ARBA00006474"/>
    </source>
</evidence>
<feature type="transmembrane region" description="Helical" evidence="7">
    <location>
        <begin position="234"/>
        <end position="253"/>
    </location>
</feature>
<reference evidence="10" key="1">
    <citation type="submission" date="2017-09" db="EMBL/GenBank/DDBJ databases">
        <title>Depth-based differentiation of microbial function through sediment-hosted aquifers and enrichment of novel symbionts in the deep terrestrial subsurface.</title>
        <authorList>
            <person name="Probst A.J."/>
            <person name="Ladd B."/>
            <person name="Jarett J.K."/>
            <person name="Geller-Mcgrath D.E."/>
            <person name="Sieber C.M.K."/>
            <person name="Emerson J.B."/>
            <person name="Anantharaman K."/>
            <person name="Thomas B.C."/>
            <person name="Malmstrom R."/>
            <person name="Stieglmeier M."/>
            <person name="Klingl A."/>
            <person name="Woyke T."/>
            <person name="Ryan C.M."/>
            <person name="Banfield J.F."/>
        </authorList>
    </citation>
    <scope>NUCLEOTIDE SEQUENCE [LARGE SCALE GENOMIC DNA]</scope>
</reference>
<dbReference type="Gene3D" id="1.10.10.10">
    <property type="entry name" value="Winged helix-like DNA-binding domain superfamily/Winged helix DNA-binding domain"/>
    <property type="match status" value="1"/>
</dbReference>
<feature type="region of interest" description="Disordered" evidence="6">
    <location>
        <begin position="312"/>
        <end position="359"/>
    </location>
</feature>
<dbReference type="Proteomes" id="UP000231379">
    <property type="component" value="Unassembled WGS sequence"/>
</dbReference>
<dbReference type="SUPFAM" id="SSF52540">
    <property type="entry name" value="P-loop containing nucleoside triphosphate hydrolases"/>
    <property type="match status" value="1"/>
</dbReference>
<dbReference type="Gene3D" id="3.40.50.300">
    <property type="entry name" value="P-loop containing nucleotide triphosphate hydrolases"/>
    <property type="match status" value="1"/>
</dbReference>
<evidence type="ECO:0000256" key="6">
    <source>
        <dbReference type="SAM" id="MobiDB-lite"/>
    </source>
</evidence>
<dbReference type="InterPro" id="IPR036390">
    <property type="entry name" value="WH_DNA-bd_sf"/>
</dbReference>
<keyword evidence="7" id="KW-1133">Transmembrane helix</keyword>
<feature type="transmembrane region" description="Helical" evidence="7">
    <location>
        <begin position="259"/>
        <end position="276"/>
    </location>
</feature>
<dbReference type="PANTHER" id="PTHR22683:SF41">
    <property type="entry name" value="DNA TRANSLOCASE FTSK"/>
    <property type="match status" value="1"/>
</dbReference>
<evidence type="ECO:0000313" key="9">
    <source>
        <dbReference type="EMBL" id="PIR82720.1"/>
    </source>
</evidence>
<dbReference type="Pfam" id="PF01580">
    <property type="entry name" value="FtsK_SpoIIIE"/>
    <property type="match status" value="1"/>
</dbReference>
<keyword evidence="3 5" id="KW-0067">ATP-binding</keyword>
<evidence type="ECO:0000259" key="8">
    <source>
        <dbReference type="PROSITE" id="PS50901"/>
    </source>
</evidence>
<feature type="region of interest" description="Disordered" evidence="6">
    <location>
        <begin position="859"/>
        <end position="902"/>
    </location>
</feature>
<feature type="transmembrane region" description="Helical" evidence="7">
    <location>
        <begin position="283"/>
        <end position="305"/>
    </location>
</feature>
<dbReference type="InterPro" id="IPR036388">
    <property type="entry name" value="WH-like_DNA-bd_sf"/>
</dbReference>
<keyword evidence="7" id="KW-0812">Transmembrane</keyword>
<comment type="similarity">
    <text evidence="1">Belongs to the FtsK/SpoIIIE/SftA family.</text>
</comment>
<accession>A0A2H0U8M1</accession>
<dbReference type="SUPFAM" id="SSF46785">
    <property type="entry name" value="Winged helix' DNA-binding domain"/>
    <property type="match status" value="1"/>
</dbReference>
<gene>
    <name evidence="9" type="ORF">COU20_00890</name>
</gene>
<dbReference type="InterPro" id="IPR050206">
    <property type="entry name" value="FtsK/SpoIIIE/SftA"/>
</dbReference>
<dbReference type="InterPro" id="IPR018541">
    <property type="entry name" value="Ftsk_gamma"/>
</dbReference>
<dbReference type="AlphaFoldDB" id="A0A2H0U8M1"/>
<evidence type="ECO:0000256" key="3">
    <source>
        <dbReference type="ARBA" id="ARBA00022840"/>
    </source>
</evidence>
<dbReference type="InterPro" id="IPR002543">
    <property type="entry name" value="FtsK_dom"/>
</dbReference>
<dbReference type="InterPro" id="IPR027417">
    <property type="entry name" value="P-loop_NTPase"/>
</dbReference>
<dbReference type="SMART" id="SM00843">
    <property type="entry name" value="Ftsk_gamma"/>
    <property type="match status" value="1"/>
</dbReference>
<dbReference type="GO" id="GO:0003677">
    <property type="term" value="F:DNA binding"/>
    <property type="evidence" value="ECO:0007669"/>
    <property type="project" value="UniProtKB-KW"/>
</dbReference>
<feature type="transmembrane region" description="Helical" evidence="7">
    <location>
        <begin position="173"/>
        <end position="193"/>
    </location>
</feature>
<evidence type="ECO:0000256" key="2">
    <source>
        <dbReference type="ARBA" id="ARBA00022741"/>
    </source>
</evidence>
<evidence type="ECO:0000313" key="10">
    <source>
        <dbReference type="Proteomes" id="UP000231379"/>
    </source>
</evidence>
<keyword evidence="4" id="KW-0238">DNA-binding</keyword>
<evidence type="ECO:0000256" key="7">
    <source>
        <dbReference type="SAM" id="Phobius"/>
    </source>
</evidence>
<dbReference type="PANTHER" id="PTHR22683">
    <property type="entry name" value="SPORULATION PROTEIN RELATED"/>
    <property type="match status" value="1"/>
</dbReference>
<organism evidence="9 10">
    <name type="scientific">Candidatus Kaiserbacteria bacterium CG10_big_fil_rev_8_21_14_0_10_59_10</name>
    <dbReference type="NCBI Taxonomy" id="1974612"/>
    <lineage>
        <taxon>Bacteria</taxon>
        <taxon>Candidatus Kaiseribacteriota</taxon>
    </lineage>
</organism>
<proteinExistence type="inferred from homology"/>
<feature type="compositionally biased region" description="Acidic residues" evidence="6">
    <location>
        <begin position="332"/>
        <end position="351"/>
    </location>
</feature>
<dbReference type="EMBL" id="PFBM01000007">
    <property type="protein sequence ID" value="PIR82720.1"/>
    <property type="molecule type" value="Genomic_DNA"/>
</dbReference>
<sequence length="902" mass="97255">MTRHQKERGYNALRPSVRILTRNVPTERGRLDRLFVGKYGEILYCTRVLYTVRHVGSRCPLGDRLAAGWHMDTLYIKDTPRKTSGLNLIHIKHLNFQTREMAAVLSCEFGAWNLLSVLCLKFRTFPEVVSFPYIQSGKDTTYMARHKRKKNAKKEREDTEWESPISSEALRGVAAILLAALALFLILAALGLAGNAGTFIYEALTALVGIGYLLLPLSLFLLAVVIFRSFERALSVVQIGGTVVFLFSTLALVSVAFEGQGGIIGGVLAASLISLFDTAATTVFLVAFALASLIIAFNVHLGALAASLRSRTAGSGDAPTVESVQIGGLTAENEEEDEEEDTVEKEDDAPQEEPAAPRAPVIARAALESDESGGFPIIAAEGRAYTPPPLSLLGKNKGRPEVGDVKANMNIIKRTLQNFGIQVEMDEVSIGPTVTRYAMKPAEGVRLSKIVALHSNLELALAASPVRIEAPIPGKSLVGVEVPNISRTTLGLAPLLSDSAYTQSDKPLLLALGRSITGQPHFADLARMPHMLVAGTTGAGKSVVIHDFVLSLLYRCGPERLRFIMVDPKRVELTLYNSIPHLLTPVITDAKKAILSLKWLAKEMERRYNILEAESVRDIASYHENVVAPSFAGASEGKPSQGKNGGPVEAMPYIVVIIDELADIMQAYPRELESGIVRLAQMSRAVGIHLILSTQRPSVKVITGLIKANIPARVAFQVASQIDSRTILDSGGAEQLLGAGDMLFLSGDMSKPRRIQAPYTGETEVKRVVSFIAKSNAGMLPSEIQLTESGVGGGTDAIFSSLSESDEDEDDLYGEAKRAVLEAGKASTSYLQRKLRIGYARAARLMDILEERGVISAADGAKPRSVVGDGNAGPSSSGAESDEFAREPVEDEEDGGYGRERV</sequence>
<dbReference type="InterPro" id="IPR041027">
    <property type="entry name" value="FtsK_alpha"/>
</dbReference>
<keyword evidence="7" id="KW-0472">Membrane</keyword>
<name>A0A2H0U8M1_9BACT</name>
<evidence type="ECO:0000256" key="4">
    <source>
        <dbReference type="ARBA" id="ARBA00023125"/>
    </source>
</evidence>
<feature type="transmembrane region" description="Helical" evidence="7">
    <location>
        <begin position="199"/>
        <end position="227"/>
    </location>
</feature>
<protein>
    <recommendedName>
        <fullName evidence="8">FtsK domain-containing protein</fullName>
    </recommendedName>
</protein>
<comment type="caution">
    <text evidence="9">The sequence shown here is derived from an EMBL/GenBank/DDBJ whole genome shotgun (WGS) entry which is preliminary data.</text>
</comment>